<evidence type="ECO:0000313" key="4">
    <source>
        <dbReference type="EMBL" id="EUJ29568.1"/>
    </source>
</evidence>
<feature type="transmembrane region" description="Helical" evidence="2">
    <location>
        <begin position="229"/>
        <end position="249"/>
    </location>
</feature>
<gene>
    <name evidence="4" type="ORF">PCORN_10402</name>
</gene>
<evidence type="ECO:0000313" key="5">
    <source>
        <dbReference type="Proteomes" id="UP000019254"/>
    </source>
</evidence>
<feature type="transmembrane region" description="Helical" evidence="2">
    <location>
        <begin position="379"/>
        <end position="400"/>
    </location>
</feature>
<dbReference type="InterPro" id="IPR010619">
    <property type="entry name" value="ThrE-like_N"/>
</dbReference>
<feature type="transmembrane region" description="Helical" evidence="2">
    <location>
        <begin position="166"/>
        <end position="184"/>
    </location>
</feature>
<feature type="transmembrane region" description="Helical" evidence="2">
    <location>
        <begin position="142"/>
        <end position="159"/>
    </location>
</feature>
<feature type="transmembrane region" description="Helical" evidence="2">
    <location>
        <begin position="117"/>
        <end position="136"/>
    </location>
</feature>
<evidence type="ECO:0000256" key="2">
    <source>
        <dbReference type="SAM" id="Phobius"/>
    </source>
</evidence>
<feature type="transmembrane region" description="Helical" evidence="2">
    <location>
        <begin position="269"/>
        <end position="288"/>
    </location>
</feature>
<dbReference type="GO" id="GO:0022857">
    <property type="term" value="F:transmembrane transporter activity"/>
    <property type="evidence" value="ECO:0007669"/>
    <property type="project" value="InterPro"/>
</dbReference>
<dbReference type="Pfam" id="PF06738">
    <property type="entry name" value="ThrE"/>
    <property type="match status" value="1"/>
</dbReference>
<name>W7CA54_9LIST</name>
<dbReference type="PATRIC" id="fig|1265820.5.peg.2041"/>
<organism evidence="4 5">
    <name type="scientific">Listeria cornellensis FSL F6-0969</name>
    <dbReference type="NCBI Taxonomy" id="1265820"/>
    <lineage>
        <taxon>Bacteria</taxon>
        <taxon>Bacillati</taxon>
        <taxon>Bacillota</taxon>
        <taxon>Bacilli</taxon>
        <taxon>Bacillales</taxon>
        <taxon>Listeriaceae</taxon>
        <taxon>Listeria</taxon>
    </lineage>
</organism>
<comment type="caution">
    <text evidence="4">The sequence shown here is derived from an EMBL/GenBank/DDBJ whole genome shotgun (WGS) entry which is preliminary data.</text>
</comment>
<evidence type="ECO:0000259" key="3">
    <source>
        <dbReference type="Pfam" id="PF06738"/>
    </source>
</evidence>
<sequence>MTTQDQTFISLISTMGRVLLVESGEGTIMIERQLHQVAEKYGYQLNILCLSEYLEITTYRDGEQIDHSTVQATPGIASLSRISSVKTLLHRVEQSLTLEEADEKIQEIATAPAVYPAWLRVIGTSFFAMGFAPLVIATWTEVWISGVLGLLSGLLCVILEKTRFGMLFPLIASFSVGMITLTFFHDTAISYGPVFLMIPALFICIPGDTMSAAAGEIFYGKLTAGSARLVYAFMCLLQMVIGILLAMEVANATLHTLEKGDISNTMNPFVILLFVIVFCLGLCLTFNVPMSYLKWLAVFAILTYAVQILVSLWTGDLIGTFVAAIVAGILANLATLSPSQPPRVVLFISSFFILTVGAKGIEGLSSIIGGYVVEGSREIMAMIILFPTVTIGIALGYLISTQKKQFPQKKLKIRFSSSLQ</sequence>
<keyword evidence="2" id="KW-0472">Membrane</keyword>
<feature type="transmembrane region" description="Helical" evidence="2">
    <location>
        <begin position="318"/>
        <end position="337"/>
    </location>
</feature>
<dbReference type="AlphaFoldDB" id="W7CA54"/>
<accession>W7CA54</accession>
<dbReference type="PANTHER" id="PTHR31082">
    <property type="entry name" value="PHEROMONE-REGULATED MEMBRANE PROTEIN 10"/>
    <property type="match status" value="1"/>
</dbReference>
<keyword evidence="5" id="KW-1185">Reference proteome</keyword>
<keyword evidence="2" id="KW-1133">Transmembrane helix</keyword>
<feature type="transmembrane region" description="Helical" evidence="2">
    <location>
        <begin position="344"/>
        <end position="373"/>
    </location>
</feature>
<feature type="transmembrane region" description="Helical" evidence="2">
    <location>
        <begin position="190"/>
        <end position="208"/>
    </location>
</feature>
<dbReference type="STRING" id="1265820.PCORN_10402"/>
<proteinExistence type="inferred from homology"/>
<dbReference type="RefSeq" id="WP_036079508.1">
    <property type="nucleotide sequence ID" value="NZ_AODE01000019.1"/>
</dbReference>
<reference evidence="4 5" key="1">
    <citation type="journal article" date="2014" name="Int. J. Syst. Evol. Microbiol.">
        <title>Listeria floridensis sp. nov., Listeria aquatica sp. nov., Listeria cornellensis sp. nov., Listeria riparia sp. nov. and Listeria grandensis sp. nov., from agricultural and natural environments.</title>
        <authorList>
            <person name="den Bakker H.C."/>
            <person name="Warchocki S."/>
            <person name="Wright E.M."/>
            <person name="Allred A.F."/>
            <person name="Ahlstrom C."/>
            <person name="Manuel C.S."/>
            <person name="Stasiewicz M.J."/>
            <person name="Burrell A."/>
            <person name="Roof S."/>
            <person name="Strawn L."/>
            <person name="Fortes E.D."/>
            <person name="Nightingale K.K."/>
            <person name="Kephart D."/>
            <person name="Wiedmann M."/>
        </authorList>
    </citation>
    <scope>NUCLEOTIDE SEQUENCE [LARGE SCALE GENOMIC DNA]</scope>
    <source>
        <strain evidence="5">FSL F6-969</strain>
    </source>
</reference>
<dbReference type="PANTHER" id="PTHR31082:SF4">
    <property type="entry name" value="PHEROMONE-REGULATED MEMBRANE PROTEIN 10"/>
    <property type="match status" value="1"/>
</dbReference>
<protein>
    <recommendedName>
        <fullName evidence="3">Threonine/serine exporter-like N-terminal domain-containing protein</fullName>
    </recommendedName>
</protein>
<comment type="similarity">
    <text evidence="1">Belongs to the ThrE exporter (TC 2.A.79) family.</text>
</comment>
<dbReference type="InterPro" id="IPR051361">
    <property type="entry name" value="ThrE/Ser_Exporter"/>
</dbReference>
<evidence type="ECO:0000256" key="1">
    <source>
        <dbReference type="ARBA" id="ARBA00034125"/>
    </source>
</evidence>
<dbReference type="EMBL" id="AODE01000019">
    <property type="protein sequence ID" value="EUJ29568.1"/>
    <property type="molecule type" value="Genomic_DNA"/>
</dbReference>
<feature type="transmembrane region" description="Helical" evidence="2">
    <location>
        <begin position="295"/>
        <end position="312"/>
    </location>
</feature>
<keyword evidence="2" id="KW-0812">Transmembrane</keyword>
<dbReference type="Proteomes" id="UP000019254">
    <property type="component" value="Unassembled WGS sequence"/>
</dbReference>
<feature type="domain" description="Threonine/serine exporter-like N-terminal" evidence="3">
    <location>
        <begin position="12"/>
        <end position="249"/>
    </location>
</feature>
<dbReference type="OrthoDB" id="2364976at2"/>